<comment type="similarity">
    <text evidence="2">Belongs to the RelE toxin family. YafQ subfamily.</text>
</comment>
<dbReference type="EMBL" id="WWVQ01000087">
    <property type="protein sequence ID" value="MZL35323.1"/>
    <property type="molecule type" value="Genomic_DNA"/>
</dbReference>
<dbReference type="Proteomes" id="UP000477285">
    <property type="component" value="Unassembled WGS sequence"/>
</dbReference>
<organism evidence="4 5">
    <name type="scientific">Blautia wexlerae</name>
    <dbReference type="NCBI Taxonomy" id="418240"/>
    <lineage>
        <taxon>Bacteria</taxon>
        <taxon>Bacillati</taxon>
        <taxon>Bacillota</taxon>
        <taxon>Clostridia</taxon>
        <taxon>Lachnospirales</taxon>
        <taxon>Lachnospiraceae</taxon>
        <taxon>Blautia</taxon>
    </lineage>
</organism>
<dbReference type="InterPro" id="IPR035093">
    <property type="entry name" value="RelE/ParE_toxin_dom_sf"/>
</dbReference>
<dbReference type="GO" id="GO:0004521">
    <property type="term" value="F:RNA endonuclease activity"/>
    <property type="evidence" value="ECO:0007669"/>
    <property type="project" value="TreeGrafter"/>
</dbReference>
<keyword evidence="1" id="KW-1277">Toxin-antitoxin system</keyword>
<dbReference type="AlphaFoldDB" id="A0A6L8T851"/>
<gene>
    <name evidence="4" type="ORF">GT728_19620</name>
</gene>
<dbReference type="NCBIfam" id="TIGR02385">
    <property type="entry name" value="RelE_StbE"/>
    <property type="match status" value="1"/>
</dbReference>
<dbReference type="GO" id="GO:0006402">
    <property type="term" value="P:mRNA catabolic process"/>
    <property type="evidence" value="ECO:0007669"/>
    <property type="project" value="TreeGrafter"/>
</dbReference>
<dbReference type="SUPFAM" id="SSF143011">
    <property type="entry name" value="RelE-like"/>
    <property type="match status" value="1"/>
</dbReference>
<name>A0A6L8T851_9FIRM</name>
<dbReference type="GO" id="GO:0006415">
    <property type="term" value="P:translational termination"/>
    <property type="evidence" value="ECO:0007669"/>
    <property type="project" value="TreeGrafter"/>
</dbReference>
<dbReference type="PANTHER" id="PTHR40588">
    <property type="entry name" value="MRNA INTERFERASE TOXIN YAFQ"/>
    <property type="match status" value="1"/>
</dbReference>
<evidence type="ECO:0000256" key="2">
    <source>
        <dbReference type="ARBA" id="ARBA00061366"/>
    </source>
</evidence>
<dbReference type="FunFam" id="3.30.2310.20:FF:000003">
    <property type="entry name" value="Type II toxin-antitoxin system YafQ family toxin"/>
    <property type="match status" value="1"/>
</dbReference>
<sequence length="96" mass="11165">MKEIKYTVKYTTGFKKDYKRAIKRGLKIELLEQVVALLAIGESLPDKNRDHDLSGDWIGYRECHILPDWLLVYRIEDDVLVLTLTRTGTHSDLFGK</sequence>
<reference evidence="4 5" key="1">
    <citation type="journal article" date="2019" name="Nat. Med.">
        <title>A library of human gut bacterial isolates paired with longitudinal multiomics data enables mechanistic microbiome research.</title>
        <authorList>
            <person name="Poyet M."/>
            <person name="Groussin M."/>
            <person name="Gibbons S.M."/>
            <person name="Avila-Pacheco J."/>
            <person name="Jiang X."/>
            <person name="Kearney S.M."/>
            <person name="Perrotta A.R."/>
            <person name="Berdy B."/>
            <person name="Zhao S."/>
            <person name="Lieberman T.D."/>
            <person name="Swanson P.K."/>
            <person name="Smith M."/>
            <person name="Roesemann S."/>
            <person name="Alexander J.E."/>
            <person name="Rich S.A."/>
            <person name="Livny J."/>
            <person name="Vlamakis H."/>
            <person name="Clish C."/>
            <person name="Bullock K."/>
            <person name="Deik A."/>
            <person name="Scott J."/>
            <person name="Pierce K.A."/>
            <person name="Xavier R.J."/>
            <person name="Alm E.J."/>
        </authorList>
    </citation>
    <scope>NUCLEOTIDE SEQUENCE [LARGE SCALE GENOMIC DNA]</scope>
    <source>
        <strain evidence="4 5">BIOML-A1</strain>
    </source>
</reference>
<evidence type="ECO:0000256" key="3">
    <source>
        <dbReference type="PIRSR" id="PIRSR006156-1"/>
    </source>
</evidence>
<evidence type="ECO:0000256" key="1">
    <source>
        <dbReference type="ARBA" id="ARBA00022649"/>
    </source>
</evidence>
<dbReference type="Gene3D" id="3.30.2310.20">
    <property type="entry name" value="RelE-like"/>
    <property type="match status" value="1"/>
</dbReference>
<dbReference type="PIRSF" id="PIRSF006156">
    <property type="entry name" value="YafQ"/>
    <property type="match status" value="1"/>
</dbReference>
<evidence type="ECO:0000313" key="4">
    <source>
        <dbReference type="EMBL" id="MZL35323.1"/>
    </source>
</evidence>
<dbReference type="Pfam" id="PF15738">
    <property type="entry name" value="YafQ_toxin"/>
    <property type="match status" value="1"/>
</dbReference>
<evidence type="ECO:0000313" key="5">
    <source>
        <dbReference type="Proteomes" id="UP000477285"/>
    </source>
</evidence>
<dbReference type="InterPro" id="IPR004386">
    <property type="entry name" value="Toxin_YafQ-like"/>
</dbReference>
<dbReference type="InterPro" id="IPR007712">
    <property type="entry name" value="RelE/ParE_toxin"/>
</dbReference>
<proteinExistence type="inferred from homology"/>
<dbReference type="RefSeq" id="WP_161234379.1">
    <property type="nucleotide sequence ID" value="NZ_JADMTA010000042.1"/>
</dbReference>
<dbReference type="PANTHER" id="PTHR40588:SF1">
    <property type="entry name" value="MRNA INTERFERASE TOXIN YAFQ"/>
    <property type="match status" value="1"/>
</dbReference>
<accession>A0A6L8T851</accession>
<protein>
    <submittedName>
        <fullName evidence="4">Type II toxin-antitoxin system mRNA interferase toxin, RelE/StbE family</fullName>
    </submittedName>
</protein>
<comment type="caution">
    <text evidence="4">The sequence shown here is derived from an EMBL/GenBank/DDBJ whole genome shotgun (WGS) entry which is preliminary data.</text>
</comment>
<feature type="active site" description="Proton donor" evidence="3">
    <location>
        <position position="90"/>
    </location>
</feature>